<evidence type="ECO:0000313" key="1">
    <source>
        <dbReference type="EMBL" id="MCC5602174.1"/>
    </source>
</evidence>
<gene>
    <name evidence="1" type="ORF">LC586_23985</name>
</gene>
<accession>A0ABS8IEI3</accession>
<proteinExistence type="predicted"/>
<reference evidence="1 2" key="1">
    <citation type="journal article" date="2021" name="Microorganisms">
        <title>Genome Evolution of Filamentous Cyanobacterium Nostoc Species: From Facultative Symbiosis to Free Living.</title>
        <authorList>
            <person name="Huo D."/>
            <person name="Li H."/>
            <person name="Cai F."/>
            <person name="Guo X."/>
            <person name="Qiao Z."/>
            <person name="Wang W."/>
            <person name="Yu G."/>
            <person name="Li R."/>
        </authorList>
    </citation>
    <scope>NUCLEOTIDE SEQUENCE [LARGE SCALE GENOMIC DNA]</scope>
    <source>
        <strain evidence="1 2">CHAB 5714</strain>
    </source>
</reference>
<comment type="caution">
    <text evidence="1">The sequence shown here is derived from an EMBL/GenBank/DDBJ whole genome shotgun (WGS) entry which is preliminary data.</text>
</comment>
<sequence length="47" mass="5445">MSKYSLGRFLYHSFLGKELKTTVKRIAKPLRFACGWSDRLPMLGLNN</sequence>
<keyword evidence="2" id="KW-1185">Reference proteome</keyword>
<organism evidence="1 2">
    <name type="scientific">Nostoc favosum CHAB5714</name>
    <dbReference type="NCBI Taxonomy" id="2780399"/>
    <lineage>
        <taxon>Bacteria</taxon>
        <taxon>Bacillati</taxon>
        <taxon>Cyanobacteriota</taxon>
        <taxon>Cyanophyceae</taxon>
        <taxon>Nostocales</taxon>
        <taxon>Nostocaceae</taxon>
        <taxon>Nostoc</taxon>
        <taxon>Nostoc favosum</taxon>
    </lineage>
</organism>
<dbReference type="RefSeq" id="WP_229487143.1">
    <property type="nucleotide sequence ID" value="NZ_JAIVFQ010000045.1"/>
</dbReference>
<dbReference type="Proteomes" id="UP001199525">
    <property type="component" value="Unassembled WGS sequence"/>
</dbReference>
<protein>
    <submittedName>
        <fullName evidence="1">Uncharacterized protein</fullName>
    </submittedName>
</protein>
<evidence type="ECO:0000313" key="2">
    <source>
        <dbReference type="Proteomes" id="UP001199525"/>
    </source>
</evidence>
<dbReference type="EMBL" id="JAIVFQ010000045">
    <property type="protein sequence ID" value="MCC5602174.1"/>
    <property type="molecule type" value="Genomic_DNA"/>
</dbReference>
<name>A0ABS8IEI3_9NOSO</name>